<sequence>MPESDQSRPPERGGQHDYSASADGPARRRRRGDRPVHCLWCGRPITDNPTGRPRRYCRRSCRQRAYEQRKAVDGTAVPSDALILPRSAVTALDDHLFELRCAAEDVRTAVTEGEEADGLLELCDELLGILGLVEEARGRRWE</sequence>
<name>A0A8H9Y8C1_9CORY</name>
<dbReference type="Proteomes" id="UP000612712">
    <property type="component" value="Unassembled WGS sequence"/>
</dbReference>
<protein>
    <recommendedName>
        <fullName evidence="4">FCS-type domain-containing protein</fullName>
    </recommendedName>
</protein>
<reference evidence="2" key="1">
    <citation type="submission" date="2020-08" db="EMBL/GenBank/DDBJ databases">
        <title>Sequencing the genomes of 1000 actinobacteria strains.</title>
        <authorList>
            <person name="Klenk H.-P."/>
        </authorList>
    </citation>
    <scope>NUCLEOTIDE SEQUENCE</scope>
    <source>
        <strain evidence="2">DSM 20582</strain>
    </source>
</reference>
<evidence type="ECO:0008006" key="4">
    <source>
        <dbReference type="Google" id="ProtNLM"/>
    </source>
</evidence>
<evidence type="ECO:0000313" key="2">
    <source>
        <dbReference type="EMBL" id="MBB3115208.1"/>
    </source>
</evidence>
<accession>A0A8H9Y8C1</accession>
<feature type="compositionally biased region" description="Basic and acidic residues" evidence="1">
    <location>
        <begin position="1"/>
        <end position="15"/>
    </location>
</feature>
<evidence type="ECO:0000256" key="1">
    <source>
        <dbReference type="SAM" id="MobiDB-lite"/>
    </source>
</evidence>
<organism evidence="2 3">
    <name type="scientific">Corynebacterium bovis DSM 20582 = CIP 54.80</name>
    <dbReference type="NCBI Taxonomy" id="927655"/>
    <lineage>
        <taxon>Bacteria</taxon>
        <taxon>Bacillati</taxon>
        <taxon>Actinomycetota</taxon>
        <taxon>Actinomycetes</taxon>
        <taxon>Mycobacteriales</taxon>
        <taxon>Corynebacteriaceae</taxon>
        <taxon>Corynebacterium</taxon>
    </lineage>
</organism>
<dbReference type="RefSeq" id="WP_311711019.1">
    <property type="nucleotide sequence ID" value="NZ_JACHWT010000001.1"/>
</dbReference>
<gene>
    <name evidence="2" type="ORF">FHU32_000396</name>
</gene>
<dbReference type="EMBL" id="JACHWT010000001">
    <property type="protein sequence ID" value="MBB3115208.1"/>
    <property type="molecule type" value="Genomic_DNA"/>
</dbReference>
<feature type="region of interest" description="Disordered" evidence="1">
    <location>
        <begin position="1"/>
        <end position="33"/>
    </location>
</feature>
<proteinExistence type="predicted"/>
<comment type="caution">
    <text evidence="2">The sequence shown here is derived from an EMBL/GenBank/DDBJ whole genome shotgun (WGS) entry which is preliminary data.</text>
</comment>
<evidence type="ECO:0000313" key="3">
    <source>
        <dbReference type="Proteomes" id="UP000612712"/>
    </source>
</evidence>
<dbReference type="AlphaFoldDB" id="A0A8H9Y8C1"/>